<dbReference type="GO" id="GO:0003841">
    <property type="term" value="F:1-acylglycerol-3-phosphate O-acyltransferase activity"/>
    <property type="evidence" value="ECO:0007669"/>
    <property type="project" value="TreeGrafter"/>
</dbReference>
<dbReference type="SMART" id="SM00563">
    <property type="entry name" value="PlsC"/>
    <property type="match status" value="1"/>
</dbReference>
<comment type="pathway">
    <text evidence="1">Lipid metabolism.</text>
</comment>
<keyword evidence="4" id="KW-1133">Transmembrane helix</keyword>
<feature type="transmembrane region" description="Helical" evidence="4">
    <location>
        <begin position="17"/>
        <end position="42"/>
    </location>
</feature>
<dbReference type="Proteomes" id="UP000275394">
    <property type="component" value="Unassembled WGS sequence"/>
</dbReference>
<evidence type="ECO:0000256" key="2">
    <source>
        <dbReference type="ARBA" id="ARBA00022679"/>
    </source>
</evidence>
<feature type="domain" description="Phospholipid/glycerol acyltransferase" evidence="5">
    <location>
        <begin position="94"/>
        <end position="209"/>
    </location>
</feature>
<organism evidence="6 7">
    <name type="scientific">Sinobacterium caligoides</name>
    <dbReference type="NCBI Taxonomy" id="933926"/>
    <lineage>
        <taxon>Bacteria</taxon>
        <taxon>Pseudomonadati</taxon>
        <taxon>Pseudomonadota</taxon>
        <taxon>Gammaproteobacteria</taxon>
        <taxon>Cellvibrionales</taxon>
        <taxon>Spongiibacteraceae</taxon>
        <taxon>Sinobacterium</taxon>
    </lineage>
</organism>
<dbReference type="SUPFAM" id="SSF69593">
    <property type="entry name" value="Glycerol-3-phosphate (1)-acyltransferase"/>
    <property type="match status" value="1"/>
</dbReference>
<accession>A0A3N2DP50</accession>
<evidence type="ECO:0000256" key="1">
    <source>
        <dbReference type="ARBA" id="ARBA00005189"/>
    </source>
</evidence>
<keyword evidence="7" id="KW-1185">Reference proteome</keyword>
<evidence type="ECO:0000313" key="6">
    <source>
        <dbReference type="EMBL" id="ROS01591.1"/>
    </source>
</evidence>
<dbReference type="InterPro" id="IPR002123">
    <property type="entry name" value="Plipid/glycerol_acylTrfase"/>
</dbReference>
<dbReference type="EMBL" id="RKHR01000004">
    <property type="protein sequence ID" value="ROS01591.1"/>
    <property type="molecule type" value="Genomic_DNA"/>
</dbReference>
<feature type="transmembrane region" description="Helical" evidence="4">
    <location>
        <begin position="63"/>
        <end position="82"/>
    </location>
</feature>
<name>A0A3N2DP50_9GAMM</name>
<evidence type="ECO:0000313" key="7">
    <source>
        <dbReference type="Proteomes" id="UP000275394"/>
    </source>
</evidence>
<keyword evidence="4" id="KW-0812">Transmembrane</keyword>
<keyword evidence="2 6" id="KW-0808">Transferase</keyword>
<evidence type="ECO:0000256" key="4">
    <source>
        <dbReference type="SAM" id="Phobius"/>
    </source>
</evidence>
<keyword evidence="3 6" id="KW-0012">Acyltransferase</keyword>
<dbReference type="Pfam" id="PF01553">
    <property type="entry name" value="Acyltransferase"/>
    <property type="match status" value="1"/>
</dbReference>
<sequence length="268" mass="29415">MPVNASFSAVCSYASRLWRLCGTAVSFACFGLGGLFLALFILPVARLSSSSHGINRARRCIQLAFRAFVGMMRLLGVIEVRWQGLEKLRQQRGVMVIGNHPSLIDYVLIASQLPNCNCIVKRQLWSNPFLGGVVRAAGYIANDEGVTMVEACRRTLSAGDNLLIFPEGTRSREGEAMTLQRGAGNVAMRVQPQIVLCHITVVPRMLAKTDPWYYVPKTKSTFNVRIGETLDVSALVDPQAPLTVGARQLTRQFAEHLQRGIAPGVTDK</sequence>
<comment type="caution">
    <text evidence="6">The sequence shown here is derived from an EMBL/GenBank/DDBJ whole genome shotgun (WGS) entry which is preliminary data.</text>
</comment>
<protein>
    <submittedName>
        <fullName evidence="6">1-acyl-sn-glycerol-3-phosphate acyltransferase</fullName>
    </submittedName>
</protein>
<dbReference type="AlphaFoldDB" id="A0A3N2DP50"/>
<reference evidence="6 7" key="1">
    <citation type="submission" date="2018-11" db="EMBL/GenBank/DDBJ databases">
        <title>Genomic Encyclopedia of Type Strains, Phase IV (KMG-IV): sequencing the most valuable type-strain genomes for metagenomic binning, comparative biology and taxonomic classification.</title>
        <authorList>
            <person name="Goeker M."/>
        </authorList>
    </citation>
    <scope>NUCLEOTIDE SEQUENCE [LARGE SCALE GENOMIC DNA]</scope>
    <source>
        <strain evidence="6 7">DSM 100316</strain>
    </source>
</reference>
<dbReference type="RefSeq" id="WP_162844141.1">
    <property type="nucleotide sequence ID" value="NZ_RKHR01000004.1"/>
</dbReference>
<evidence type="ECO:0000259" key="5">
    <source>
        <dbReference type="SMART" id="SM00563"/>
    </source>
</evidence>
<keyword evidence="4" id="KW-0472">Membrane</keyword>
<gene>
    <name evidence="6" type="ORF">EDC56_2033</name>
</gene>
<proteinExistence type="predicted"/>
<dbReference type="PANTHER" id="PTHR10434:SF66">
    <property type="entry name" value="PHOSPHOLIPID_GLYCEROL ACYLTRANSFERASE DOMAIN-CONTAINING PROTEIN"/>
    <property type="match status" value="1"/>
</dbReference>
<dbReference type="GO" id="GO:0006654">
    <property type="term" value="P:phosphatidic acid biosynthetic process"/>
    <property type="evidence" value="ECO:0007669"/>
    <property type="project" value="TreeGrafter"/>
</dbReference>
<evidence type="ECO:0000256" key="3">
    <source>
        <dbReference type="ARBA" id="ARBA00023315"/>
    </source>
</evidence>
<dbReference type="PANTHER" id="PTHR10434">
    <property type="entry name" value="1-ACYL-SN-GLYCEROL-3-PHOSPHATE ACYLTRANSFERASE"/>
    <property type="match status" value="1"/>
</dbReference>
<dbReference type="CDD" id="cd07989">
    <property type="entry name" value="LPLAT_AGPAT-like"/>
    <property type="match status" value="1"/>
</dbReference>